<dbReference type="InterPro" id="IPR038637">
    <property type="entry name" value="NPCBM_sf"/>
</dbReference>
<organism evidence="2 3">
    <name type="scientific">Microbispora maris</name>
    <dbReference type="NCBI Taxonomy" id="3144104"/>
    <lineage>
        <taxon>Bacteria</taxon>
        <taxon>Bacillati</taxon>
        <taxon>Actinomycetota</taxon>
        <taxon>Actinomycetes</taxon>
        <taxon>Streptosporangiales</taxon>
        <taxon>Streptosporangiaceae</taxon>
        <taxon>Microbispora</taxon>
    </lineage>
</organism>
<dbReference type="EMBL" id="JBDJAW010000071">
    <property type="protein sequence ID" value="MEN3541062.1"/>
    <property type="molecule type" value="Genomic_DNA"/>
</dbReference>
<dbReference type="Gene3D" id="2.60.120.1060">
    <property type="entry name" value="NPCBM/NEW2 domain"/>
    <property type="match status" value="1"/>
</dbReference>
<comment type="caution">
    <text evidence="2">The sequence shown here is derived from an EMBL/GenBank/DDBJ whole genome shotgun (WGS) entry which is preliminary data.</text>
</comment>
<evidence type="ECO:0000313" key="2">
    <source>
        <dbReference type="EMBL" id="MEN3541062.1"/>
    </source>
</evidence>
<evidence type="ECO:0000313" key="3">
    <source>
        <dbReference type="Proteomes" id="UP001447516"/>
    </source>
</evidence>
<dbReference type="RefSeq" id="WP_346230893.1">
    <property type="nucleotide sequence ID" value="NZ_JBDJAW010000071.1"/>
</dbReference>
<dbReference type="InterPro" id="IPR008979">
    <property type="entry name" value="Galactose-bd-like_sf"/>
</dbReference>
<protein>
    <submittedName>
        <fullName evidence="2">NPCBM/NEW2 domain-containing protein</fullName>
    </submittedName>
</protein>
<sequence length="216" mass="22786">MWIASWTTVVTSLITLIGTLATLHSAPDDLVRKVVPNAEVTQTVTQTAVHTVTARATVTVTTTPGLSEPPTDTPTSGVTDSTVYLADLSDQITDYRGNHDSGSYAINGHDYPHSVALSSYGVGTTSWAEYTLNGSYSFFRARLGLNDVMSTDSVSEFAVYGNGRLLKRVRVSYAGQMALEVPVKGLVKLRIAATRTAGGDGGALRGAVFGDALLSP</sequence>
<dbReference type="SUPFAM" id="SSF49785">
    <property type="entry name" value="Galactose-binding domain-like"/>
    <property type="match status" value="1"/>
</dbReference>
<dbReference type="InterPro" id="IPR013222">
    <property type="entry name" value="Glyco_hyd_98_carb-bd"/>
</dbReference>
<proteinExistence type="predicted"/>
<keyword evidence="3" id="KW-1185">Reference proteome</keyword>
<dbReference type="Pfam" id="PF08305">
    <property type="entry name" value="NPCBM"/>
    <property type="match status" value="1"/>
</dbReference>
<gene>
    <name evidence="2" type="ORF">AAH991_38520</name>
</gene>
<feature type="domain" description="Glycosyl hydrolase family 98 putative carbohydrate-binding module" evidence="1">
    <location>
        <begin position="121"/>
        <end position="212"/>
    </location>
</feature>
<reference evidence="2 3" key="1">
    <citation type="submission" date="2024-05" db="EMBL/GenBank/DDBJ databases">
        <title>Microbispora sp.ZYX-F-249.</title>
        <authorList>
            <person name="Xie H."/>
        </authorList>
    </citation>
    <scope>NUCLEOTIDE SEQUENCE [LARGE SCALE GENOMIC DNA]</scope>
    <source>
        <strain evidence="2 3">ZYX-F-249</strain>
    </source>
</reference>
<accession>A0ABV0B1W8</accession>
<evidence type="ECO:0000259" key="1">
    <source>
        <dbReference type="Pfam" id="PF08305"/>
    </source>
</evidence>
<name>A0ABV0B1W8_9ACTN</name>
<dbReference type="Proteomes" id="UP001447516">
    <property type="component" value="Unassembled WGS sequence"/>
</dbReference>